<evidence type="ECO:0000313" key="2">
    <source>
        <dbReference type="Proteomes" id="UP000762676"/>
    </source>
</evidence>
<name>A0AAV4GGU2_9GAST</name>
<accession>A0AAV4GGU2</accession>
<evidence type="ECO:0000313" key="1">
    <source>
        <dbReference type="EMBL" id="GFR84968.1"/>
    </source>
</evidence>
<dbReference type="AlphaFoldDB" id="A0AAV4GGU2"/>
<organism evidence="1 2">
    <name type="scientific">Elysia marginata</name>
    <dbReference type="NCBI Taxonomy" id="1093978"/>
    <lineage>
        <taxon>Eukaryota</taxon>
        <taxon>Metazoa</taxon>
        <taxon>Spiralia</taxon>
        <taxon>Lophotrochozoa</taxon>
        <taxon>Mollusca</taxon>
        <taxon>Gastropoda</taxon>
        <taxon>Heterobranchia</taxon>
        <taxon>Euthyneura</taxon>
        <taxon>Panpulmonata</taxon>
        <taxon>Sacoglossa</taxon>
        <taxon>Placobranchoidea</taxon>
        <taxon>Plakobranchidae</taxon>
        <taxon>Elysia</taxon>
    </lineage>
</organism>
<gene>
    <name evidence="1" type="ORF">ElyMa_000684700</name>
</gene>
<dbReference type="EMBL" id="BMAT01001407">
    <property type="protein sequence ID" value="GFR84968.1"/>
    <property type="molecule type" value="Genomic_DNA"/>
</dbReference>
<proteinExistence type="predicted"/>
<dbReference type="Proteomes" id="UP000762676">
    <property type="component" value="Unassembled WGS sequence"/>
</dbReference>
<comment type="caution">
    <text evidence="1">The sequence shown here is derived from an EMBL/GenBank/DDBJ whole genome shotgun (WGS) entry which is preliminary data.</text>
</comment>
<reference evidence="1 2" key="1">
    <citation type="journal article" date="2021" name="Elife">
        <title>Chloroplast acquisition without the gene transfer in kleptoplastic sea slugs, Plakobranchus ocellatus.</title>
        <authorList>
            <person name="Maeda T."/>
            <person name="Takahashi S."/>
            <person name="Yoshida T."/>
            <person name="Shimamura S."/>
            <person name="Takaki Y."/>
            <person name="Nagai Y."/>
            <person name="Toyoda A."/>
            <person name="Suzuki Y."/>
            <person name="Arimoto A."/>
            <person name="Ishii H."/>
            <person name="Satoh N."/>
            <person name="Nishiyama T."/>
            <person name="Hasebe M."/>
            <person name="Maruyama T."/>
            <person name="Minagawa J."/>
            <person name="Obokata J."/>
            <person name="Shigenobu S."/>
        </authorList>
    </citation>
    <scope>NUCLEOTIDE SEQUENCE [LARGE SCALE GENOMIC DNA]</scope>
</reference>
<keyword evidence="2" id="KW-1185">Reference proteome</keyword>
<protein>
    <submittedName>
        <fullName evidence="1">Uncharacterized protein</fullName>
    </submittedName>
</protein>
<sequence>MDNLRCFLKADKTCKWNLHLVTQHEMLPFLAATDHYLYTKSDNLYFKVKLQLQTIDRNKFDSFQTETEHFLQTSYGKSFPPTDMSKLLSSGEMQFFRKGGALPQEIPRASVFMHVPAIKNTWAIFDSRSEARLSSLLDTDQVHS</sequence>